<dbReference type="Pfam" id="PF00148">
    <property type="entry name" value="Oxidored_nitro"/>
    <property type="match status" value="1"/>
</dbReference>
<organism evidence="2 3">
    <name type="scientific">Dorea formicigenerans ATCC 27755</name>
    <dbReference type="NCBI Taxonomy" id="411461"/>
    <lineage>
        <taxon>Bacteria</taxon>
        <taxon>Bacillati</taxon>
        <taxon>Bacillota</taxon>
        <taxon>Clostridia</taxon>
        <taxon>Lachnospirales</taxon>
        <taxon>Lachnospiraceae</taxon>
        <taxon>Dorea</taxon>
    </lineage>
</organism>
<dbReference type="Proteomes" id="UP000005359">
    <property type="component" value="Unassembled WGS sequence"/>
</dbReference>
<reference evidence="2 3" key="2">
    <citation type="submission" date="2007-10" db="EMBL/GenBank/DDBJ databases">
        <authorList>
            <person name="Fulton L."/>
            <person name="Clifton S."/>
            <person name="Fulton B."/>
            <person name="Xu J."/>
            <person name="Minx P."/>
            <person name="Pepin K.H."/>
            <person name="Johnson M."/>
            <person name="Thiruvilangam P."/>
            <person name="Bhonagiri V."/>
            <person name="Nash W.E."/>
            <person name="Wang C."/>
            <person name="Mardis E.R."/>
            <person name="Wilson R.K."/>
        </authorList>
    </citation>
    <scope>NUCLEOTIDE SEQUENCE [LARGE SCALE GENOMIC DNA]</scope>
    <source>
        <strain evidence="2 3">ATCC 27755</strain>
    </source>
</reference>
<dbReference type="AlphaFoldDB" id="B0G4R2"/>
<dbReference type="PANTHER" id="PTHR42956">
    <property type="entry name" value="NITROGENASE IRON-MOLYBDENUM COFACTOR BIOSYNTHESIS PROTEIN NIFE"/>
    <property type="match status" value="1"/>
</dbReference>
<gene>
    <name evidence="2" type="ORF">DORFOR_01252</name>
</gene>
<evidence type="ECO:0000313" key="2">
    <source>
        <dbReference type="EMBL" id="EDR47286.1"/>
    </source>
</evidence>
<dbReference type="SUPFAM" id="SSF53807">
    <property type="entry name" value="Helical backbone' metal receptor"/>
    <property type="match status" value="1"/>
</dbReference>
<evidence type="ECO:0000313" key="3">
    <source>
        <dbReference type="Proteomes" id="UP000005359"/>
    </source>
</evidence>
<comment type="caution">
    <text evidence="2">The sequence shown here is derived from an EMBL/GenBank/DDBJ whole genome shotgun (WGS) entry which is preliminary data.</text>
</comment>
<dbReference type="InterPro" id="IPR049939">
    <property type="entry name" value="NifE-like"/>
</dbReference>
<name>B0G4R2_9FIRM</name>
<accession>B0G4R2</accession>
<dbReference type="PaxDb" id="411461-DORFOR_01252"/>
<dbReference type="PANTHER" id="PTHR42956:SF1">
    <property type="entry name" value="NITROGENASE IRON-MOLYBDENUM COFACTOR BIOSYNTHESIS PROTEIN NIFE"/>
    <property type="match status" value="1"/>
</dbReference>
<dbReference type="GO" id="GO:0016491">
    <property type="term" value="F:oxidoreductase activity"/>
    <property type="evidence" value="ECO:0007669"/>
    <property type="project" value="InterPro"/>
</dbReference>
<protein>
    <recommendedName>
        <fullName evidence="1">Nitrogenase/oxidoreductase component 1 domain-containing protein</fullName>
    </recommendedName>
</protein>
<sequence>MICEKDFEAGARNMSTRSIFSIEEVYQSIKEEKNLTESHLGVPGNSKGCGGIIDIALMIPESVVLFVAPLGCARHVTTHSWQRDGRVFALALDEAEVVTGAHLNTIEQAILEIYDDCRNKPKLLTICGSCIDRLMASDFEMVADRLYGQMPGRILVIWMDPVVGRKEHCQVRCWDKVYSMWRTGEKKNLSVNLIGRLYPLAQNSELPQLLKKAGVENVKHMAECETLEEFYEMGDASLNILGSNLGEKAAKKLQKTKGIPYIKCQPTLSVEKVHNMYRQLEDILKIKICDEEIYRFTKKEVERFKNERKNNPVHMAIGEAYASHEDAFSMAKEIAELGISVDWIYSDGKFSGKAEQITWLYENQKNAKILLLSHPGSRKMMLDPPEVDVAWGMNEKWFLKKKNNHWIDVESRPIDCDYASVLWFINVVENELKRRKDK</sequence>
<dbReference type="Gene3D" id="3.40.50.1980">
    <property type="entry name" value="Nitrogenase molybdenum iron protein domain"/>
    <property type="match status" value="2"/>
</dbReference>
<evidence type="ECO:0000259" key="1">
    <source>
        <dbReference type="Pfam" id="PF00148"/>
    </source>
</evidence>
<dbReference type="EMBL" id="AAXA02000012">
    <property type="protein sequence ID" value="EDR47286.1"/>
    <property type="molecule type" value="Genomic_DNA"/>
</dbReference>
<dbReference type="InterPro" id="IPR000510">
    <property type="entry name" value="Nase/OxRdtase_comp1"/>
</dbReference>
<proteinExistence type="predicted"/>
<dbReference type="eggNOG" id="COG2710">
    <property type="taxonomic scope" value="Bacteria"/>
</dbReference>
<reference evidence="2 3" key="1">
    <citation type="submission" date="2007-10" db="EMBL/GenBank/DDBJ databases">
        <title>Draft genome sequence of Dorea formicigenerans(ATCC 27755).</title>
        <authorList>
            <person name="Sudarsanam P."/>
            <person name="Ley R."/>
            <person name="Guruge J."/>
            <person name="Turnbaugh P.J."/>
            <person name="Mahowald M."/>
            <person name="Liep D."/>
            <person name="Gordon J."/>
        </authorList>
    </citation>
    <scope>NUCLEOTIDE SEQUENCE [LARGE SCALE GENOMIC DNA]</scope>
    <source>
        <strain evidence="2 3">ATCC 27755</strain>
    </source>
</reference>
<dbReference type="STRING" id="411461.DORFOR_01252"/>
<feature type="domain" description="Nitrogenase/oxidoreductase component 1" evidence="1">
    <location>
        <begin position="56"/>
        <end position="358"/>
    </location>
</feature>